<keyword evidence="1" id="KW-1133">Transmembrane helix</keyword>
<dbReference type="NCBIfam" id="NF047627">
    <property type="entry name" value="LIC_10230_fam"/>
    <property type="match status" value="1"/>
</dbReference>
<feature type="transmembrane region" description="Helical" evidence="1">
    <location>
        <begin position="306"/>
        <end position="329"/>
    </location>
</feature>
<reference evidence="2" key="1">
    <citation type="submission" date="2013-04" db="EMBL/GenBank/DDBJ databases">
        <authorList>
            <person name="Harkins D.M."/>
            <person name="Durkin A.S."/>
            <person name="Selengut J.D."/>
            <person name="Sanka R."/>
            <person name="DePew J."/>
            <person name="Purushe J."/>
            <person name="Ahmed A."/>
            <person name="van der Linden H."/>
            <person name="Goris M.G.A."/>
            <person name="Hartskeerl R.A."/>
            <person name="Vinetz J.M."/>
            <person name="Sutton G.G."/>
            <person name="Nelson W.C."/>
            <person name="Fouts D.E."/>
        </authorList>
    </citation>
    <scope>NUCLEOTIDE SEQUENCE [LARGE SCALE GENOMIC DNA]</scope>
    <source>
        <strain evidence="2">BUT 6</strain>
    </source>
</reference>
<dbReference type="STRING" id="1193011.LEP1GSC058_3614"/>
<evidence type="ECO:0000313" key="2">
    <source>
        <dbReference type="EMBL" id="EPG74580.1"/>
    </source>
</evidence>
<dbReference type="EMBL" id="AKWZ02000010">
    <property type="protein sequence ID" value="EPG74580.1"/>
    <property type="molecule type" value="Genomic_DNA"/>
</dbReference>
<feature type="transmembrane region" description="Helical" evidence="1">
    <location>
        <begin position="161"/>
        <end position="183"/>
    </location>
</feature>
<dbReference type="OrthoDB" id="325672at2"/>
<dbReference type="RefSeq" id="WP_016551030.1">
    <property type="nucleotide sequence ID" value="NZ_AKWZ02000010.1"/>
</dbReference>
<feature type="transmembrane region" description="Helical" evidence="1">
    <location>
        <begin position="104"/>
        <end position="123"/>
    </location>
</feature>
<sequence length="347" mass="39065">MKKFSRLHLAYIIPFILLFVCLFQLFLQPTFLDANDTTTMEAMLDGTGREPMSGFYFQGGAISQMLLTQKILAELGDSGIPTDSQPEDTIDRMGRILLGQRIQIFFYCFLGLLSISSFVSLRYKTFFYTFMNRILYVFGIIYAFSILPTLIGAAVRTAGTNFWGVPAILLTLGWIVFLIYMTLTVDQVFSNAEADRFSSLRNLKEDEAEFRTGSKAESETFVNSILHFLGIIVLGTIVGNLVYIPLFLLQRNYASQFGVLLLIALLVLSGFYIRNYLRLGKSGDLGKFQNLAIGISYLQLRFVRNILFGTFGLILVVLFIVFIFSLLIMNIGILENLFPAIDGGQNL</sequence>
<comment type="caution">
    <text evidence="2">The sequence shown here is derived from an EMBL/GenBank/DDBJ whole genome shotgun (WGS) entry which is preliminary data.</text>
</comment>
<keyword evidence="1" id="KW-0472">Membrane</keyword>
<protein>
    <submittedName>
        <fullName evidence="2">Membrane protein</fullName>
    </submittedName>
</protein>
<evidence type="ECO:0000313" key="3">
    <source>
        <dbReference type="Proteomes" id="UP000014540"/>
    </source>
</evidence>
<accession>S3VDM9</accession>
<organism evidence="2 3">
    <name type="scientific">Leptospira fainei serovar Hurstbridge str. BUT 6</name>
    <dbReference type="NCBI Taxonomy" id="1193011"/>
    <lineage>
        <taxon>Bacteria</taxon>
        <taxon>Pseudomonadati</taxon>
        <taxon>Spirochaetota</taxon>
        <taxon>Spirochaetia</taxon>
        <taxon>Leptospirales</taxon>
        <taxon>Leptospiraceae</taxon>
        <taxon>Leptospira</taxon>
    </lineage>
</organism>
<evidence type="ECO:0000256" key="1">
    <source>
        <dbReference type="SAM" id="Phobius"/>
    </source>
</evidence>
<dbReference type="Proteomes" id="UP000014540">
    <property type="component" value="Unassembled WGS sequence"/>
</dbReference>
<feature type="transmembrane region" description="Helical" evidence="1">
    <location>
        <begin position="253"/>
        <end position="273"/>
    </location>
</feature>
<keyword evidence="3" id="KW-1185">Reference proteome</keyword>
<keyword evidence="1" id="KW-0812">Transmembrane</keyword>
<feature type="transmembrane region" description="Helical" evidence="1">
    <location>
        <begin position="135"/>
        <end position="155"/>
    </location>
</feature>
<dbReference type="AlphaFoldDB" id="S3VDM9"/>
<feature type="transmembrane region" description="Helical" evidence="1">
    <location>
        <begin position="225"/>
        <end position="247"/>
    </location>
</feature>
<name>S3VDM9_9LEPT</name>
<gene>
    <name evidence="2" type="ORF">LEP1GSC058_3614</name>
</gene>
<proteinExistence type="predicted"/>
<feature type="transmembrane region" description="Helical" evidence="1">
    <location>
        <begin position="7"/>
        <end position="27"/>
    </location>
</feature>